<keyword evidence="3" id="KW-1185">Reference proteome</keyword>
<name>A0A7J6X1B6_THATH</name>
<reference evidence="2 3" key="1">
    <citation type="submission" date="2020-06" db="EMBL/GenBank/DDBJ databases">
        <title>Transcriptomic and genomic resources for Thalictrum thalictroides and T. hernandezii: Facilitating candidate gene discovery in an emerging model plant lineage.</title>
        <authorList>
            <person name="Arias T."/>
            <person name="Riano-Pachon D.M."/>
            <person name="Di Stilio V.S."/>
        </authorList>
    </citation>
    <scope>NUCLEOTIDE SEQUENCE [LARGE SCALE GENOMIC DNA]</scope>
    <source>
        <strain evidence="3">cv. WT478/WT964</strain>
        <tissue evidence="2">Leaves</tissue>
    </source>
</reference>
<gene>
    <name evidence="2" type="ORF">FRX31_006902</name>
</gene>
<evidence type="ECO:0000313" key="2">
    <source>
        <dbReference type="EMBL" id="KAF5203511.1"/>
    </source>
</evidence>
<dbReference type="Gene3D" id="2.40.70.10">
    <property type="entry name" value="Acid Proteases"/>
    <property type="match status" value="1"/>
</dbReference>
<organism evidence="2 3">
    <name type="scientific">Thalictrum thalictroides</name>
    <name type="common">Rue-anemone</name>
    <name type="synonym">Anemone thalictroides</name>
    <dbReference type="NCBI Taxonomy" id="46969"/>
    <lineage>
        <taxon>Eukaryota</taxon>
        <taxon>Viridiplantae</taxon>
        <taxon>Streptophyta</taxon>
        <taxon>Embryophyta</taxon>
        <taxon>Tracheophyta</taxon>
        <taxon>Spermatophyta</taxon>
        <taxon>Magnoliopsida</taxon>
        <taxon>Ranunculales</taxon>
        <taxon>Ranunculaceae</taxon>
        <taxon>Thalictroideae</taxon>
        <taxon>Thalictrum</taxon>
    </lineage>
</organism>
<comment type="caution">
    <text evidence="2">The sequence shown here is derived from an EMBL/GenBank/DDBJ whole genome shotgun (WGS) entry which is preliminary data.</text>
</comment>
<accession>A0A7J6X1B6</accession>
<evidence type="ECO:0000256" key="1">
    <source>
        <dbReference type="SAM" id="MobiDB-lite"/>
    </source>
</evidence>
<protein>
    <submittedName>
        <fullName evidence="2">Pol</fullName>
    </submittedName>
</protein>
<dbReference type="EMBL" id="JABWDY010006681">
    <property type="protein sequence ID" value="KAF5203511.1"/>
    <property type="molecule type" value="Genomic_DNA"/>
</dbReference>
<dbReference type="CDD" id="cd00303">
    <property type="entry name" value="retropepsin_like"/>
    <property type="match status" value="1"/>
</dbReference>
<dbReference type="Proteomes" id="UP000554482">
    <property type="component" value="Unassembled WGS sequence"/>
</dbReference>
<dbReference type="SUPFAM" id="SSF50630">
    <property type="entry name" value="Acid proteases"/>
    <property type="match status" value="1"/>
</dbReference>
<dbReference type="OrthoDB" id="4928101at2759"/>
<feature type="non-terminal residue" evidence="2">
    <location>
        <position position="1"/>
    </location>
</feature>
<evidence type="ECO:0000313" key="3">
    <source>
        <dbReference type="Proteomes" id="UP000554482"/>
    </source>
</evidence>
<proteinExistence type="predicted"/>
<feature type="region of interest" description="Disordered" evidence="1">
    <location>
        <begin position="191"/>
        <end position="218"/>
    </location>
</feature>
<sequence length="261" mass="29807">MTVDVQINDISYEEALVDTGNSCYISVNLEMVERLNLPKRVLNSPRQVQGVSQGMNEEITHYTWAAIDVGGYKVQKAYMYIIPKQRHKMILGLRWFEEHKVTINCEGRALIFQKENIKVILKNKTDVNLECVQIDSSEFIKDMLGAVQVFAASMEDIEKALSVKTPVDPREYLPEYLLPLIDAFEPKNATTLPPHRQGVDHQMPLETDENGKEKEVPWGPLYNSPTRIEPDASKWAVGGVLLQCKNKSYEEQDDEEALWLP</sequence>
<dbReference type="InterPro" id="IPR021109">
    <property type="entry name" value="Peptidase_aspartic_dom_sf"/>
</dbReference>
<dbReference type="Pfam" id="PF13975">
    <property type="entry name" value="gag-asp_proteas"/>
    <property type="match status" value="1"/>
</dbReference>
<dbReference type="AlphaFoldDB" id="A0A7J6X1B6"/>